<dbReference type="EMBL" id="CP147404">
    <property type="protein sequence ID" value="WXB92787.1"/>
    <property type="molecule type" value="Genomic_DNA"/>
</dbReference>
<reference evidence="2 3" key="1">
    <citation type="submission" date="2024-02" db="EMBL/GenBank/DDBJ databases">
        <title>Seven novel Bacillus-like species.</title>
        <authorList>
            <person name="Liu G."/>
        </authorList>
    </citation>
    <scope>NUCLEOTIDE SEQUENCE [LARGE SCALE GENOMIC DNA]</scope>
    <source>
        <strain evidence="2 3">FJAT-52991</strain>
    </source>
</reference>
<evidence type="ECO:0000313" key="3">
    <source>
        <dbReference type="Proteomes" id="UP001387364"/>
    </source>
</evidence>
<organism evidence="2 3">
    <name type="scientific">Bacillus kandeliae</name>
    <dbReference type="NCBI Taxonomy" id="3129297"/>
    <lineage>
        <taxon>Bacteria</taxon>
        <taxon>Bacillati</taxon>
        <taxon>Bacillota</taxon>
        <taxon>Bacilli</taxon>
        <taxon>Bacillales</taxon>
        <taxon>Bacillaceae</taxon>
        <taxon>Bacillus</taxon>
    </lineage>
</organism>
<dbReference type="Proteomes" id="UP001387364">
    <property type="component" value="Chromosome"/>
</dbReference>
<proteinExistence type="predicted"/>
<dbReference type="InterPro" id="IPR022258">
    <property type="entry name" value="Flagellar_operon_YvyF"/>
</dbReference>
<feature type="coiled-coil region" evidence="1">
    <location>
        <begin position="103"/>
        <end position="130"/>
    </location>
</feature>
<protein>
    <submittedName>
        <fullName evidence="2">TIGR03826 family flagellar region protein</fullName>
    </submittedName>
</protein>
<keyword evidence="2" id="KW-0282">Flagellum</keyword>
<evidence type="ECO:0000313" key="2">
    <source>
        <dbReference type="EMBL" id="WXB92787.1"/>
    </source>
</evidence>
<gene>
    <name evidence="2" type="ORF">WDJ61_16410</name>
</gene>
<keyword evidence="1" id="KW-0175">Coiled coil</keyword>
<name>A0ABZ2N521_9BACI</name>
<evidence type="ECO:0000256" key="1">
    <source>
        <dbReference type="SAM" id="Coils"/>
    </source>
</evidence>
<dbReference type="RefSeq" id="WP_338751641.1">
    <property type="nucleotide sequence ID" value="NZ_CP147404.1"/>
</dbReference>
<keyword evidence="3" id="KW-1185">Reference proteome</keyword>
<keyword evidence="2" id="KW-0966">Cell projection</keyword>
<dbReference type="NCBIfam" id="TIGR03826">
    <property type="entry name" value="YvyF"/>
    <property type="match status" value="1"/>
</dbReference>
<accession>A0ABZ2N521</accession>
<sequence length="141" mass="16712">MSEIVNCPRCGDLYMSNAFRDVCSKCAKEEEQMYEKVYKFLRQRENRAATIERVVEVTGVDEELIHKWMKKGRLHATHFPNMGYPCDRCGAIISRGKLCAKCTQQIEDDIKQLKREEKFREEKQENERQTTYYAVNKKSFK</sequence>
<keyword evidence="2" id="KW-0969">Cilium</keyword>